<feature type="compositionally biased region" description="Polar residues" evidence="1">
    <location>
        <begin position="40"/>
        <end position="58"/>
    </location>
</feature>
<name>A0A1I7SH56_BURXY</name>
<evidence type="ECO:0000256" key="1">
    <source>
        <dbReference type="SAM" id="MobiDB-lite"/>
    </source>
</evidence>
<dbReference type="Proteomes" id="UP000095284">
    <property type="component" value="Unplaced"/>
</dbReference>
<feature type="compositionally biased region" description="Polar residues" evidence="1">
    <location>
        <begin position="112"/>
        <end position="130"/>
    </location>
</feature>
<dbReference type="eggNOG" id="KOG3542">
    <property type="taxonomic scope" value="Eukaryota"/>
</dbReference>
<dbReference type="AlphaFoldDB" id="A0A1I7SH56"/>
<feature type="compositionally biased region" description="Acidic residues" evidence="1">
    <location>
        <begin position="159"/>
        <end position="170"/>
    </location>
</feature>
<dbReference type="WBParaSite" id="BXY_1237100.1">
    <property type="protein sequence ID" value="BXY_1237100.1"/>
    <property type="gene ID" value="BXY_1237100"/>
</dbReference>
<reference evidence="3" key="1">
    <citation type="submission" date="2016-11" db="UniProtKB">
        <authorList>
            <consortium name="WormBaseParasite"/>
        </authorList>
    </citation>
    <scope>IDENTIFICATION</scope>
</reference>
<feature type="region of interest" description="Disordered" evidence="1">
    <location>
        <begin position="1"/>
        <end position="174"/>
    </location>
</feature>
<feature type="compositionally biased region" description="Polar residues" evidence="1">
    <location>
        <begin position="1"/>
        <end position="29"/>
    </location>
</feature>
<evidence type="ECO:0000313" key="3">
    <source>
        <dbReference type="WBParaSite" id="BXY_1237100.1"/>
    </source>
</evidence>
<evidence type="ECO:0000313" key="2">
    <source>
        <dbReference type="Proteomes" id="UP000095284"/>
    </source>
</evidence>
<sequence>MWQAALPSTSNHFNRPFPASTNAFPSNHASEAPPKRSSLHENQLAQLTDSFDSGVQLKSNSSSNSSQPPPPAPFISDFSNMDENGSQDRFLAPSAQRINKMRVQLSRKNSDDSNSSIRMRSHSNVQSSLLNARRFRGRSTASSSTTDGDEFAGLPEAAVDSDDDDDEEESIPSHDFSYMELKDNVRECLEKEPAERSSDDIHVLMVRLWVQKGRRSVVADFVGGFRSLEAVF</sequence>
<accession>A0A1I7SH56</accession>
<organism evidence="2 3">
    <name type="scientific">Bursaphelenchus xylophilus</name>
    <name type="common">Pinewood nematode worm</name>
    <name type="synonym">Aphelenchoides xylophilus</name>
    <dbReference type="NCBI Taxonomy" id="6326"/>
    <lineage>
        <taxon>Eukaryota</taxon>
        <taxon>Metazoa</taxon>
        <taxon>Ecdysozoa</taxon>
        <taxon>Nematoda</taxon>
        <taxon>Chromadorea</taxon>
        <taxon>Rhabditida</taxon>
        <taxon>Tylenchina</taxon>
        <taxon>Tylenchomorpha</taxon>
        <taxon>Aphelenchoidea</taxon>
        <taxon>Aphelenchoididae</taxon>
        <taxon>Bursaphelenchus</taxon>
    </lineage>
</organism>
<proteinExistence type="predicted"/>
<protein>
    <submittedName>
        <fullName evidence="3">WAPL domain-containing protein</fullName>
    </submittedName>
</protein>